<evidence type="ECO:0000256" key="3">
    <source>
        <dbReference type="SAM" id="Phobius"/>
    </source>
</evidence>
<dbReference type="PANTHER" id="PTHR12283">
    <property type="entry name" value="GLUTAMINYL-PEPTIDE CYCLOTRANSFERASE"/>
    <property type="match status" value="1"/>
</dbReference>
<dbReference type="InterPro" id="IPR007484">
    <property type="entry name" value="Peptidase_M28"/>
</dbReference>
<name>A0A2H5X9D4_9BACT</name>
<dbReference type="Proteomes" id="UP000236173">
    <property type="component" value="Unassembled WGS sequence"/>
</dbReference>
<dbReference type="EMBL" id="BEHT01000002">
    <property type="protein sequence ID" value="GBC97808.1"/>
    <property type="molecule type" value="Genomic_DNA"/>
</dbReference>
<dbReference type="EC" id="3.4.11.6" evidence="5"/>
<dbReference type="PANTHER" id="PTHR12283:SF6">
    <property type="entry name" value="GLUTAMINYL-PEPTIDE CYCLOTRANSFERASE-RELATED"/>
    <property type="match status" value="1"/>
</dbReference>
<dbReference type="SUPFAM" id="SSF53187">
    <property type="entry name" value="Zn-dependent exopeptidases"/>
    <property type="match status" value="1"/>
</dbReference>
<keyword evidence="5" id="KW-0645">Protease</keyword>
<keyword evidence="5" id="KW-0031">Aminopeptidase</keyword>
<accession>A0A2H5X9D4</accession>
<dbReference type="Gene3D" id="3.40.630.10">
    <property type="entry name" value="Zn peptidases"/>
    <property type="match status" value="1"/>
</dbReference>
<evidence type="ECO:0000256" key="2">
    <source>
        <dbReference type="ARBA" id="ARBA00023315"/>
    </source>
</evidence>
<keyword evidence="3" id="KW-0812">Transmembrane</keyword>
<gene>
    <name evidence="5" type="primary">ywaD_1</name>
    <name evidence="5" type="ORF">HRbin17_00299</name>
</gene>
<sequence length="333" mass="36796">MPSRTKGRNCRQRYGAFFVPPWMKVIGMAAVACAFLFWRGCTSSVPANNSTPDAATLAFDGQRAFDLLQQQVKFGPRVPDTEPSRQTQQLIAQKLQEAGAQVLRQEFSVTYRGTTYRMANVLGVLQGRSDRKVLLCAHYDTRPVADQDPDPANRDKPIPGANDGASGVAVLLEIARVLKTHQPPRTVVFAFFDGEDLGDVTDGGMFFGSKFFARNLTVNGVNLRAEMGILLDMVGDRDFRSTDELYSRQFAPQVVDGILKAAKVLGYGGLFFQPPAMNIMDDHLPLNAAGIPTANIIDFDYPYWHTLQDTPDKCSPQTLTVVGRTVLQWLMTL</sequence>
<dbReference type="Pfam" id="PF04389">
    <property type="entry name" value="Peptidase_M28"/>
    <property type="match status" value="1"/>
</dbReference>
<evidence type="ECO:0000259" key="4">
    <source>
        <dbReference type="Pfam" id="PF04389"/>
    </source>
</evidence>
<evidence type="ECO:0000313" key="6">
    <source>
        <dbReference type="Proteomes" id="UP000236173"/>
    </source>
</evidence>
<dbReference type="InterPro" id="IPR040234">
    <property type="entry name" value="QC/QCL"/>
</dbReference>
<feature type="transmembrane region" description="Helical" evidence="3">
    <location>
        <begin position="21"/>
        <end position="38"/>
    </location>
</feature>
<protein>
    <submittedName>
        <fullName evidence="5">Aminopeptidase YwaD</fullName>
        <ecNumber evidence="5">3.4.11.6</ecNumber>
    </submittedName>
</protein>
<evidence type="ECO:0000256" key="1">
    <source>
        <dbReference type="ARBA" id="ARBA00022679"/>
    </source>
</evidence>
<keyword evidence="2" id="KW-0012">Acyltransferase</keyword>
<dbReference type="AlphaFoldDB" id="A0A2H5X9D4"/>
<keyword evidence="3" id="KW-0472">Membrane</keyword>
<evidence type="ECO:0000313" key="5">
    <source>
        <dbReference type="EMBL" id="GBC97808.1"/>
    </source>
</evidence>
<dbReference type="GO" id="GO:0016603">
    <property type="term" value="F:glutaminyl-peptide cyclotransferase activity"/>
    <property type="evidence" value="ECO:0007669"/>
    <property type="project" value="TreeGrafter"/>
</dbReference>
<comment type="caution">
    <text evidence="5">The sequence shown here is derived from an EMBL/GenBank/DDBJ whole genome shotgun (WGS) entry which is preliminary data.</text>
</comment>
<organism evidence="5 6">
    <name type="scientific">Candidatus Fervidibacter japonicus</name>
    <dbReference type="NCBI Taxonomy" id="2035412"/>
    <lineage>
        <taxon>Bacteria</taxon>
        <taxon>Candidatus Fervidibacterota</taxon>
        <taxon>Candidatus Fervidibacter</taxon>
    </lineage>
</organism>
<dbReference type="GO" id="GO:0008270">
    <property type="term" value="F:zinc ion binding"/>
    <property type="evidence" value="ECO:0007669"/>
    <property type="project" value="TreeGrafter"/>
</dbReference>
<feature type="domain" description="Peptidase M28" evidence="4">
    <location>
        <begin position="120"/>
        <end position="329"/>
    </location>
</feature>
<keyword evidence="3" id="KW-1133">Transmembrane helix</keyword>
<dbReference type="GO" id="GO:0004177">
    <property type="term" value="F:aminopeptidase activity"/>
    <property type="evidence" value="ECO:0007669"/>
    <property type="project" value="UniProtKB-KW"/>
</dbReference>
<proteinExistence type="predicted"/>
<keyword evidence="1" id="KW-0808">Transferase</keyword>
<reference evidence="6" key="1">
    <citation type="submission" date="2017-09" db="EMBL/GenBank/DDBJ databases">
        <title>Metaegenomics of thermophilic ammonia-oxidizing enrichment culture.</title>
        <authorList>
            <person name="Kato S."/>
            <person name="Suzuki K."/>
        </authorList>
    </citation>
    <scope>NUCLEOTIDE SEQUENCE [LARGE SCALE GENOMIC DNA]</scope>
</reference>
<keyword evidence="5" id="KW-0378">Hydrolase</keyword>